<comment type="caution">
    <text evidence="2">The sequence shown here is derived from an EMBL/GenBank/DDBJ whole genome shotgun (WGS) entry which is preliminary data.</text>
</comment>
<dbReference type="Gene3D" id="1.20.1260.100">
    <property type="entry name" value="TspO/MBR protein"/>
    <property type="match status" value="1"/>
</dbReference>
<dbReference type="PANTHER" id="PTHR33802:SF1">
    <property type="entry name" value="XK-RELATED PROTEIN"/>
    <property type="match status" value="1"/>
</dbReference>
<keyword evidence="3" id="KW-1185">Reference proteome</keyword>
<feature type="transmembrane region" description="Helical" evidence="1">
    <location>
        <begin position="7"/>
        <end position="24"/>
    </location>
</feature>
<dbReference type="OrthoDB" id="5189031at2"/>
<feature type="transmembrane region" description="Helical" evidence="1">
    <location>
        <begin position="135"/>
        <end position="159"/>
    </location>
</feature>
<feature type="transmembrane region" description="Helical" evidence="1">
    <location>
        <begin position="171"/>
        <end position="189"/>
    </location>
</feature>
<dbReference type="PANTHER" id="PTHR33802">
    <property type="entry name" value="SI:CH211-161H7.5-RELATED"/>
    <property type="match status" value="1"/>
</dbReference>
<name>A0A150XGN2_9BACT</name>
<evidence type="ECO:0000313" key="2">
    <source>
        <dbReference type="EMBL" id="KYG77867.1"/>
    </source>
</evidence>
<protein>
    <recommendedName>
        <fullName evidence="4">Tryptophan-rich sensory protein</fullName>
    </recommendedName>
</protein>
<gene>
    <name evidence="2" type="ORF">AWW68_03605</name>
</gene>
<feature type="transmembrane region" description="Helical" evidence="1">
    <location>
        <begin position="196"/>
        <end position="213"/>
    </location>
</feature>
<sequence>MKSRFWPVLNLLVVFATIFLSYYSNTGAINGNTMGSLSNEYDNYFTPAGYAFSIWGLIYIGLIGNAIYLLRNTDKPTTKTQAIGLTVANLANCTWVFLWLYEYTALSTLAMSVILIALISLTVQLRVGFQKQSLWVWWPISIYAGWITVAIAANITAYLSKIGWNEILSEPNWALALIVITTLIFTFLILKRRLAYAGYVGVWALVAIAMKQWGEQTTIQWLAIACAVLLSVQSVYKDYEYRTKVLA</sequence>
<dbReference type="InterPro" id="IPR038330">
    <property type="entry name" value="TspO/MBR-related_sf"/>
</dbReference>
<keyword evidence="1" id="KW-1133">Transmembrane helix</keyword>
<keyword evidence="1" id="KW-0812">Transmembrane</keyword>
<feature type="transmembrane region" description="Helical" evidence="1">
    <location>
        <begin position="44"/>
        <end position="70"/>
    </location>
</feature>
<proteinExistence type="predicted"/>
<dbReference type="STRING" id="333140.AWW68_03605"/>
<accession>A0A150XGN2</accession>
<organism evidence="2 3">
    <name type="scientific">Roseivirga spongicola</name>
    <dbReference type="NCBI Taxonomy" id="333140"/>
    <lineage>
        <taxon>Bacteria</taxon>
        <taxon>Pseudomonadati</taxon>
        <taxon>Bacteroidota</taxon>
        <taxon>Cytophagia</taxon>
        <taxon>Cytophagales</taxon>
        <taxon>Roseivirgaceae</taxon>
        <taxon>Roseivirga</taxon>
    </lineage>
</organism>
<dbReference type="RefSeq" id="WP_068216680.1">
    <property type="nucleotide sequence ID" value="NZ_LRPC01000001.1"/>
</dbReference>
<evidence type="ECO:0000256" key="1">
    <source>
        <dbReference type="SAM" id="Phobius"/>
    </source>
</evidence>
<evidence type="ECO:0008006" key="4">
    <source>
        <dbReference type="Google" id="ProtNLM"/>
    </source>
</evidence>
<feature type="transmembrane region" description="Helical" evidence="1">
    <location>
        <begin position="106"/>
        <end position="123"/>
    </location>
</feature>
<dbReference type="AlphaFoldDB" id="A0A150XGN2"/>
<feature type="transmembrane region" description="Helical" evidence="1">
    <location>
        <begin position="219"/>
        <end position="236"/>
    </location>
</feature>
<dbReference type="EMBL" id="LRPC01000001">
    <property type="protein sequence ID" value="KYG77867.1"/>
    <property type="molecule type" value="Genomic_DNA"/>
</dbReference>
<dbReference type="Proteomes" id="UP000075606">
    <property type="component" value="Unassembled WGS sequence"/>
</dbReference>
<keyword evidence="1" id="KW-0472">Membrane</keyword>
<reference evidence="2 3" key="1">
    <citation type="submission" date="2016-01" db="EMBL/GenBank/DDBJ databases">
        <title>Genome sequencing of Roseivirga spongicola UST030701-084.</title>
        <authorList>
            <person name="Selvaratnam C."/>
            <person name="Thevarajoo S."/>
            <person name="Goh K.M."/>
            <person name="Ee R."/>
            <person name="Chan K.-G."/>
            <person name="Chong C.S."/>
        </authorList>
    </citation>
    <scope>NUCLEOTIDE SEQUENCE [LARGE SCALE GENOMIC DNA]</scope>
    <source>
        <strain evidence="2 3">UST030701-084</strain>
    </source>
</reference>
<feature type="transmembrane region" description="Helical" evidence="1">
    <location>
        <begin position="82"/>
        <end position="100"/>
    </location>
</feature>
<evidence type="ECO:0000313" key="3">
    <source>
        <dbReference type="Proteomes" id="UP000075606"/>
    </source>
</evidence>